<reference evidence="2" key="1">
    <citation type="journal article" date="2013" name="Genetics">
        <title>The draft genome and transcriptome of Panagrellus redivivus are shaped by the harsh demands of a free-living lifestyle.</title>
        <authorList>
            <person name="Srinivasan J."/>
            <person name="Dillman A.R."/>
            <person name="Macchietto M.G."/>
            <person name="Heikkinen L."/>
            <person name="Lakso M."/>
            <person name="Fracchia K.M."/>
            <person name="Antoshechkin I."/>
            <person name="Mortazavi A."/>
            <person name="Wong G."/>
            <person name="Sternberg P.W."/>
        </authorList>
    </citation>
    <scope>NUCLEOTIDE SEQUENCE [LARGE SCALE GENOMIC DNA]</scope>
    <source>
        <strain evidence="2">MT8872</strain>
    </source>
</reference>
<proteinExistence type="predicted"/>
<accession>A0A7E4VVV7</accession>
<evidence type="ECO:0000313" key="3">
    <source>
        <dbReference type="WBParaSite" id="Pan_g3916.t1"/>
    </source>
</evidence>
<organism evidence="2 3">
    <name type="scientific">Panagrellus redivivus</name>
    <name type="common">Microworm</name>
    <dbReference type="NCBI Taxonomy" id="6233"/>
    <lineage>
        <taxon>Eukaryota</taxon>
        <taxon>Metazoa</taxon>
        <taxon>Ecdysozoa</taxon>
        <taxon>Nematoda</taxon>
        <taxon>Chromadorea</taxon>
        <taxon>Rhabditida</taxon>
        <taxon>Tylenchina</taxon>
        <taxon>Panagrolaimomorpha</taxon>
        <taxon>Panagrolaimoidea</taxon>
        <taxon>Panagrolaimidae</taxon>
        <taxon>Panagrellus</taxon>
    </lineage>
</organism>
<dbReference type="Proteomes" id="UP000492821">
    <property type="component" value="Unassembled WGS sequence"/>
</dbReference>
<evidence type="ECO:0000313" key="2">
    <source>
        <dbReference type="Proteomes" id="UP000492821"/>
    </source>
</evidence>
<name>A0A7E4VVV7_PANRE</name>
<dbReference type="WBParaSite" id="Pan_g3916.t1">
    <property type="protein sequence ID" value="Pan_g3916.t1"/>
    <property type="gene ID" value="Pan_g3916"/>
</dbReference>
<feature type="signal peptide" evidence="1">
    <location>
        <begin position="1"/>
        <end position="17"/>
    </location>
</feature>
<evidence type="ECO:0000256" key="1">
    <source>
        <dbReference type="SAM" id="SignalP"/>
    </source>
</evidence>
<protein>
    <submittedName>
        <fullName evidence="3">ZP domain-containing protein</fullName>
    </submittedName>
</protein>
<feature type="chain" id="PRO_5028874834" evidence="1">
    <location>
        <begin position="18"/>
        <end position="750"/>
    </location>
</feature>
<keyword evidence="2" id="KW-1185">Reference proteome</keyword>
<reference evidence="3" key="2">
    <citation type="submission" date="2020-10" db="UniProtKB">
        <authorList>
            <consortium name="WormBaseParasite"/>
        </authorList>
    </citation>
    <scope>IDENTIFICATION</scope>
</reference>
<dbReference type="AlphaFoldDB" id="A0A7E4VVV7"/>
<keyword evidence="1" id="KW-0732">Signal</keyword>
<sequence length="750" mass="86087">MLWLYAFCAIIANYVCAFRKVRPMEDYFYSCVQGLDGVFDIYYLSADPYAYGRLDSFKVNRNVKFDFVSLDETYKTDNLMRVGCVCTVIQFNSYQYIVMPMMIDGLMSDALTLCIYRDSSKSVMDVMNLPTDSLEHYMIAQYVVQMPRSLVDYTLEGKHDCINKNGQPSSIIPGQKMCYYYNYVLYKKTNLYVDTIEKRSDNGPFLGSQLPDFKRLANITLQDPLAFANYQWFAMCAVVKTAERIDSDLWKPDCVYTEYKDNEHPLYTLEIATCCCNAATDPACEQPMKGARDNLTYCSIGNQDRKNGEFGNFCATTIHQVYVIHEGNWELLIANEGKTKEAKYFPAKQYLPSVEIQCAGYYAIVSQASYCSGTSFCNSHLGSNLLIKRCHYSFALDFKTNGCAVVFYNETGKLHVVSPAWFDMEKSEVYHLFTSTHNGFSYDVSAAFLVFHKISESCKSKEPRTDRQYYVLHCKFSNCDENYTESFFNSKEFYDAFQIVDHVKYPRCENGSIKLVTTDGDLHKLNVQPKTTHIIALYCTFLLTFDFRKQKYYIDMSFWPVYPRPPDCNEQLTQLGENTIYYCCYAARADKPYINPECHYSTALQKLVILLKAKSIKGPGNQNRTSIGIYENADDCEQRRIGQFGNYRQCTPGGAGCFHLLQMDLTKKDVVASCIGHAENLIASKGEYYDNFGEAMICRTPESRDSCQYVYEGGKLYLLCCCQSEDVYDHVAQCTEDSKMMFHESDHPLK</sequence>